<evidence type="ECO:0000256" key="1">
    <source>
        <dbReference type="SAM" id="Phobius"/>
    </source>
</evidence>
<sequence length="152" mass="17302">MPNWPKIRKFLSYRLFVPDAMEEKNPFIGFSLFLKKEQCKKIFEIFSILFNKKKMKISILTIFELSIVANLLTFFSIRLSRLCSLMACLRAFFSSLLSSLCLLGTSGNIRVIRWSILSSSFCVLAFSPSTPRGSPVFFDSAIFSLLSDIIDG</sequence>
<gene>
    <name evidence="2" type="ORF">BpHYR1_037834</name>
</gene>
<dbReference type="Proteomes" id="UP000276133">
    <property type="component" value="Unassembled WGS sequence"/>
</dbReference>
<name>A0A3M7QYL8_BRAPC</name>
<reference evidence="2 3" key="1">
    <citation type="journal article" date="2018" name="Sci. Rep.">
        <title>Genomic signatures of local adaptation to the degree of environmental predictability in rotifers.</title>
        <authorList>
            <person name="Franch-Gras L."/>
            <person name="Hahn C."/>
            <person name="Garcia-Roger E.M."/>
            <person name="Carmona M.J."/>
            <person name="Serra M."/>
            <person name="Gomez A."/>
        </authorList>
    </citation>
    <scope>NUCLEOTIDE SEQUENCE [LARGE SCALE GENOMIC DNA]</scope>
    <source>
        <strain evidence="2">HYR1</strain>
    </source>
</reference>
<keyword evidence="1" id="KW-0812">Transmembrane</keyword>
<dbReference type="AlphaFoldDB" id="A0A3M7QYL8"/>
<keyword evidence="1" id="KW-0472">Membrane</keyword>
<feature type="transmembrane region" description="Helical" evidence="1">
    <location>
        <begin position="57"/>
        <end position="78"/>
    </location>
</feature>
<comment type="caution">
    <text evidence="2">The sequence shown here is derived from an EMBL/GenBank/DDBJ whole genome shotgun (WGS) entry which is preliminary data.</text>
</comment>
<keyword evidence="1" id="KW-1133">Transmembrane helix</keyword>
<organism evidence="2 3">
    <name type="scientific">Brachionus plicatilis</name>
    <name type="common">Marine rotifer</name>
    <name type="synonym">Brachionus muelleri</name>
    <dbReference type="NCBI Taxonomy" id="10195"/>
    <lineage>
        <taxon>Eukaryota</taxon>
        <taxon>Metazoa</taxon>
        <taxon>Spiralia</taxon>
        <taxon>Gnathifera</taxon>
        <taxon>Rotifera</taxon>
        <taxon>Eurotatoria</taxon>
        <taxon>Monogononta</taxon>
        <taxon>Pseudotrocha</taxon>
        <taxon>Ploima</taxon>
        <taxon>Brachionidae</taxon>
        <taxon>Brachionus</taxon>
    </lineage>
</organism>
<evidence type="ECO:0000313" key="3">
    <source>
        <dbReference type="Proteomes" id="UP000276133"/>
    </source>
</evidence>
<evidence type="ECO:0000313" key="2">
    <source>
        <dbReference type="EMBL" id="RNA16214.1"/>
    </source>
</evidence>
<keyword evidence="3" id="KW-1185">Reference proteome</keyword>
<protein>
    <submittedName>
        <fullName evidence="2">Uncharacterized protein</fullName>
    </submittedName>
</protein>
<proteinExistence type="predicted"/>
<accession>A0A3M7QYL8</accession>
<dbReference type="EMBL" id="REGN01004771">
    <property type="protein sequence ID" value="RNA16214.1"/>
    <property type="molecule type" value="Genomic_DNA"/>
</dbReference>